<dbReference type="InterPro" id="IPR000843">
    <property type="entry name" value="HTH_LacI"/>
</dbReference>
<reference evidence="5 6" key="1">
    <citation type="journal article" date="2014" name="Genome Announc.">
        <title>Draft Genome Sequence of the Agar-Degrading Bacterium Catenovulum sp. Strain DS-2, Isolated from Intestines of Haliotis diversicolor.</title>
        <authorList>
            <person name="Shan D."/>
            <person name="Li X."/>
            <person name="Gu Z."/>
            <person name="Wei G."/>
            <person name="Gao Z."/>
            <person name="Shao Z."/>
        </authorList>
    </citation>
    <scope>NUCLEOTIDE SEQUENCE [LARGE SCALE GENOMIC DNA]</scope>
    <source>
        <strain evidence="5 6">DS-2</strain>
    </source>
</reference>
<evidence type="ECO:0000259" key="4">
    <source>
        <dbReference type="PROSITE" id="PS50932"/>
    </source>
</evidence>
<dbReference type="EMBL" id="ARZY01000001">
    <property type="protein sequence ID" value="EWH12158.1"/>
    <property type="molecule type" value="Genomic_DNA"/>
</dbReference>
<evidence type="ECO:0000256" key="1">
    <source>
        <dbReference type="ARBA" id="ARBA00023015"/>
    </source>
</evidence>
<dbReference type="eggNOG" id="COG1609">
    <property type="taxonomic scope" value="Bacteria"/>
</dbReference>
<dbReference type="SMART" id="SM00354">
    <property type="entry name" value="HTH_LACI"/>
    <property type="match status" value="1"/>
</dbReference>
<dbReference type="CDD" id="cd06284">
    <property type="entry name" value="PBP1_LacI-like"/>
    <property type="match status" value="1"/>
</dbReference>
<keyword evidence="2" id="KW-0238">DNA-binding</keyword>
<dbReference type="Gene3D" id="1.10.260.40">
    <property type="entry name" value="lambda repressor-like DNA-binding domains"/>
    <property type="match status" value="1"/>
</dbReference>
<dbReference type="Gene3D" id="3.40.50.2300">
    <property type="match status" value="2"/>
</dbReference>
<sequence length="338" mass="37129">MARMGIKQIAALAGVSIATVSRTLRNPEIVSEQTRNKVQKAIDESGYKPNKLGASLRTHRSGNVVAIIPDVTDPFNSGIICAIEQQAQKLGYSVLLGDTQNDKERAKQYAEMAEYGQADGIILFSHELPFNLDPNKNVLEQLPPLINASEATEHQELPKVLVDNYSGACQATQHLIDLGHKRIAIITGPLQTNSTQERLRGYKDTLFSAGIAYDEQLVCEGDYHLESGMNETEKLLLLKDRPTAIFCFCDDMAIGASKVLKENGYNIPADVSLVGFNDIRYATYMTPALTTVRQPVAELGRIAMLQLHQLLNKAPADNETVLPVELIVRQSTGPNKTN</sequence>
<dbReference type="RefSeq" id="WP_035012619.1">
    <property type="nucleotide sequence ID" value="NZ_ARZY01000001.1"/>
</dbReference>
<dbReference type="Pfam" id="PF00356">
    <property type="entry name" value="LacI"/>
    <property type="match status" value="1"/>
</dbReference>
<evidence type="ECO:0000256" key="3">
    <source>
        <dbReference type="ARBA" id="ARBA00023163"/>
    </source>
</evidence>
<dbReference type="SUPFAM" id="SSF47413">
    <property type="entry name" value="lambda repressor-like DNA-binding domains"/>
    <property type="match status" value="1"/>
</dbReference>
<dbReference type="PANTHER" id="PTHR30146:SF109">
    <property type="entry name" value="HTH-TYPE TRANSCRIPTIONAL REGULATOR GALS"/>
    <property type="match status" value="1"/>
</dbReference>
<gene>
    <name evidence="5" type="ORF">DS2_00505</name>
</gene>
<dbReference type="SUPFAM" id="SSF53822">
    <property type="entry name" value="Periplasmic binding protein-like I"/>
    <property type="match status" value="1"/>
</dbReference>
<keyword evidence="3" id="KW-0804">Transcription</keyword>
<dbReference type="GO" id="GO:0000976">
    <property type="term" value="F:transcription cis-regulatory region binding"/>
    <property type="evidence" value="ECO:0007669"/>
    <property type="project" value="TreeGrafter"/>
</dbReference>
<dbReference type="OrthoDB" id="9798934at2"/>
<proteinExistence type="predicted"/>
<accession>W7QWP1</accession>
<dbReference type="CDD" id="cd01392">
    <property type="entry name" value="HTH_LacI"/>
    <property type="match status" value="1"/>
</dbReference>
<dbReference type="PROSITE" id="PS50932">
    <property type="entry name" value="HTH_LACI_2"/>
    <property type="match status" value="1"/>
</dbReference>
<dbReference type="PATRIC" id="fig|1328313.3.peg.109"/>
<dbReference type="STRING" id="1328313.DS2_00505"/>
<dbReference type="Pfam" id="PF13377">
    <property type="entry name" value="Peripla_BP_3"/>
    <property type="match status" value="1"/>
</dbReference>
<dbReference type="InterPro" id="IPR046335">
    <property type="entry name" value="LacI/GalR-like_sensor"/>
</dbReference>
<dbReference type="AlphaFoldDB" id="W7QWP1"/>
<name>W7QWP1_9ALTE</name>
<protein>
    <submittedName>
        <fullName evidence="5">LacI family transcriptional regulator</fullName>
    </submittedName>
</protein>
<dbReference type="Proteomes" id="UP000019276">
    <property type="component" value="Unassembled WGS sequence"/>
</dbReference>
<dbReference type="InterPro" id="IPR028082">
    <property type="entry name" value="Peripla_BP_I"/>
</dbReference>
<keyword evidence="1" id="KW-0805">Transcription regulation</keyword>
<keyword evidence="6" id="KW-1185">Reference proteome</keyword>
<dbReference type="PANTHER" id="PTHR30146">
    <property type="entry name" value="LACI-RELATED TRANSCRIPTIONAL REPRESSOR"/>
    <property type="match status" value="1"/>
</dbReference>
<evidence type="ECO:0000313" key="5">
    <source>
        <dbReference type="EMBL" id="EWH12158.1"/>
    </source>
</evidence>
<dbReference type="InterPro" id="IPR010982">
    <property type="entry name" value="Lambda_DNA-bd_dom_sf"/>
</dbReference>
<organism evidence="5 6">
    <name type="scientific">Catenovulum agarivorans DS-2</name>
    <dbReference type="NCBI Taxonomy" id="1328313"/>
    <lineage>
        <taxon>Bacteria</taxon>
        <taxon>Pseudomonadati</taxon>
        <taxon>Pseudomonadota</taxon>
        <taxon>Gammaproteobacteria</taxon>
        <taxon>Alteromonadales</taxon>
        <taxon>Alteromonadaceae</taxon>
        <taxon>Catenovulum</taxon>
    </lineage>
</organism>
<dbReference type="GO" id="GO:0003700">
    <property type="term" value="F:DNA-binding transcription factor activity"/>
    <property type="evidence" value="ECO:0007669"/>
    <property type="project" value="TreeGrafter"/>
</dbReference>
<evidence type="ECO:0000313" key="6">
    <source>
        <dbReference type="Proteomes" id="UP000019276"/>
    </source>
</evidence>
<evidence type="ECO:0000256" key="2">
    <source>
        <dbReference type="ARBA" id="ARBA00023125"/>
    </source>
</evidence>
<comment type="caution">
    <text evidence="5">The sequence shown here is derived from an EMBL/GenBank/DDBJ whole genome shotgun (WGS) entry which is preliminary data.</text>
</comment>
<feature type="domain" description="HTH lacI-type" evidence="4">
    <location>
        <begin position="4"/>
        <end position="58"/>
    </location>
</feature>